<name>A0A561SV03_9PSEU</name>
<comment type="caution">
    <text evidence="3">The sequence shown here is derived from an EMBL/GenBank/DDBJ whole genome shotgun (WGS) entry which is preliminary data.</text>
</comment>
<evidence type="ECO:0000313" key="3">
    <source>
        <dbReference type="EMBL" id="TWF78684.1"/>
    </source>
</evidence>
<feature type="chain" id="PRO_5022148350" description="Secreted protein" evidence="2">
    <location>
        <begin position="27"/>
        <end position="96"/>
    </location>
</feature>
<gene>
    <name evidence="3" type="ORF">FHX44_114607</name>
</gene>
<keyword evidence="4" id="KW-1185">Reference proteome</keyword>
<sequence length="96" mass="10100">MRMRSIAGAALVAAALSVTVTGAASAATPAAGAPGDGDGVVITCRDGKPVERRVTEADREQIRKRQAESGDEKVRIEKPRDRRHHGAPEAACANRR</sequence>
<evidence type="ECO:0000256" key="2">
    <source>
        <dbReference type="SAM" id="SignalP"/>
    </source>
</evidence>
<proteinExistence type="predicted"/>
<feature type="signal peptide" evidence="2">
    <location>
        <begin position="1"/>
        <end position="26"/>
    </location>
</feature>
<dbReference type="OrthoDB" id="10013114at2"/>
<dbReference type="AlphaFoldDB" id="A0A561SV03"/>
<evidence type="ECO:0000256" key="1">
    <source>
        <dbReference type="SAM" id="MobiDB-lite"/>
    </source>
</evidence>
<organism evidence="3 4">
    <name type="scientific">Pseudonocardia hierapolitana</name>
    <dbReference type="NCBI Taxonomy" id="1128676"/>
    <lineage>
        <taxon>Bacteria</taxon>
        <taxon>Bacillati</taxon>
        <taxon>Actinomycetota</taxon>
        <taxon>Actinomycetes</taxon>
        <taxon>Pseudonocardiales</taxon>
        <taxon>Pseudonocardiaceae</taxon>
        <taxon>Pseudonocardia</taxon>
    </lineage>
</organism>
<dbReference type="Proteomes" id="UP000321261">
    <property type="component" value="Unassembled WGS sequence"/>
</dbReference>
<feature type="compositionally biased region" description="Low complexity" evidence="1">
    <location>
        <begin position="22"/>
        <end position="33"/>
    </location>
</feature>
<feature type="compositionally biased region" description="Basic and acidic residues" evidence="1">
    <location>
        <begin position="45"/>
        <end position="80"/>
    </location>
</feature>
<feature type="region of interest" description="Disordered" evidence="1">
    <location>
        <begin position="22"/>
        <end position="96"/>
    </location>
</feature>
<evidence type="ECO:0000313" key="4">
    <source>
        <dbReference type="Proteomes" id="UP000321261"/>
    </source>
</evidence>
<keyword evidence="2" id="KW-0732">Signal</keyword>
<dbReference type="RefSeq" id="WP_147257650.1">
    <property type="nucleotide sequence ID" value="NZ_VIWU01000001.1"/>
</dbReference>
<protein>
    <recommendedName>
        <fullName evidence="5">Secreted protein</fullName>
    </recommendedName>
</protein>
<reference evidence="3 4" key="1">
    <citation type="submission" date="2019-06" db="EMBL/GenBank/DDBJ databases">
        <title>Sequencing the genomes of 1000 actinobacteria strains.</title>
        <authorList>
            <person name="Klenk H.-P."/>
        </authorList>
    </citation>
    <scope>NUCLEOTIDE SEQUENCE [LARGE SCALE GENOMIC DNA]</scope>
    <source>
        <strain evidence="3 4">DSM 45671</strain>
    </source>
</reference>
<dbReference type="EMBL" id="VIWU01000001">
    <property type="protein sequence ID" value="TWF78684.1"/>
    <property type="molecule type" value="Genomic_DNA"/>
</dbReference>
<evidence type="ECO:0008006" key="5">
    <source>
        <dbReference type="Google" id="ProtNLM"/>
    </source>
</evidence>
<accession>A0A561SV03</accession>